<keyword evidence="1" id="KW-1133">Transmembrane helix</keyword>
<dbReference type="EMBL" id="PDCK01000045">
    <property type="protein sequence ID" value="PRQ19208.1"/>
    <property type="molecule type" value="Genomic_DNA"/>
</dbReference>
<sequence length="76" mass="8735">MFCEVDVLAGVFFAWLTLQLGCKAICCAVVERETGGFWLGSLLTFMTFHQLVIHSWIHMYHIRDCDRSGISIAPWR</sequence>
<evidence type="ECO:0000313" key="2">
    <source>
        <dbReference type="EMBL" id="PRQ19208.1"/>
    </source>
</evidence>
<proteinExistence type="predicted"/>
<gene>
    <name evidence="2" type="ORF">RchiOBHm_Chr7g0214691</name>
</gene>
<keyword evidence="3" id="KW-1185">Reference proteome</keyword>
<protein>
    <submittedName>
        <fullName evidence="2">Uncharacterized protein</fullName>
    </submittedName>
</protein>
<keyword evidence="1" id="KW-0812">Transmembrane</keyword>
<evidence type="ECO:0000313" key="3">
    <source>
        <dbReference type="Proteomes" id="UP000238479"/>
    </source>
</evidence>
<dbReference type="Proteomes" id="UP000238479">
    <property type="component" value="Chromosome 7"/>
</dbReference>
<accession>A0A2P6PBB0</accession>
<comment type="caution">
    <text evidence="2">The sequence shown here is derived from an EMBL/GenBank/DDBJ whole genome shotgun (WGS) entry which is preliminary data.</text>
</comment>
<evidence type="ECO:0000256" key="1">
    <source>
        <dbReference type="SAM" id="Phobius"/>
    </source>
</evidence>
<keyword evidence="1" id="KW-0472">Membrane</keyword>
<organism evidence="2 3">
    <name type="scientific">Rosa chinensis</name>
    <name type="common">China rose</name>
    <dbReference type="NCBI Taxonomy" id="74649"/>
    <lineage>
        <taxon>Eukaryota</taxon>
        <taxon>Viridiplantae</taxon>
        <taxon>Streptophyta</taxon>
        <taxon>Embryophyta</taxon>
        <taxon>Tracheophyta</taxon>
        <taxon>Spermatophyta</taxon>
        <taxon>Magnoliopsida</taxon>
        <taxon>eudicotyledons</taxon>
        <taxon>Gunneridae</taxon>
        <taxon>Pentapetalae</taxon>
        <taxon>rosids</taxon>
        <taxon>fabids</taxon>
        <taxon>Rosales</taxon>
        <taxon>Rosaceae</taxon>
        <taxon>Rosoideae</taxon>
        <taxon>Rosoideae incertae sedis</taxon>
        <taxon>Rosa</taxon>
    </lineage>
</organism>
<dbReference type="Gramene" id="PRQ19208">
    <property type="protein sequence ID" value="PRQ19208"/>
    <property type="gene ID" value="RchiOBHm_Chr7g0214691"/>
</dbReference>
<reference evidence="2 3" key="1">
    <citation type="journal article" date="2018" name="Nat. Genet.">
        <title>The Rosa genome provides new insights in the design of modern roses.</title>
        <authorList>
            <person name="Bendahmane M."/>
        </authorList>
    </citation>
    <scope>NUCLEOTIDE SEQUENCE [LARGE SCALE GENOMIC DNA]</scope>
    <source>
        <strain evidence="3">cv. Old Blush</strain>
    </source>
</reference>
<name>A0A2P6PBB0_ROSCH</name>
<feature type="transmembrane region" description="Helical" evidence="1">
    <location>
        <begin position="36"/>
        <end position="57"/>
    </location>
</feature>
<dbReference type="AlphaFoldDB" id="A0A2P6PBB0"/>